<proteinExistence type="predicted"/>
<dbReference type="PANTHER" id="PTHR43721">
    <property type="entry name" value="ELONGATION FACTOR TU-RELATED"/>
    <property type="match status" value="1"/>
</dbReference>
<dbReference type="SUPFAM" id="SSF50447">
    <property type="entry name" value="Translation proteins"/>
    <property type="match status" value="1"/>
</dbReference>
<dbReference type="PROSITE" id="PS51722">
    <property type="entry name" value="G_TR_2"/>
    <property type="match status" value="1"/>
</dbReference>
<keyword evidence="11" id="KW-0648">Protein biosynthesis</keyword>
<evidence type="ECO:0000256" key="6">
    <source>
        <dbReference type="ARBA" id="ARBA00022481"/>
    </source>
</evidence>
<evidence type="ECO:0000256" key="13">
    <source>
        <dbReference type="ARBA" id="ARBA00023242"/>
    </source>
</evidence>
<keyword evidence="6" id="KW-0488">Methylation</keyword>
<evidence type="ECO:0000259" key="18">
    <source>
        <dbReference type="PROSITE" id="PS51722"/>
    </source>
</evidence>
<dbReference type="FunFam" id="3.40.50.300:FF:000900">
    <property type="entry name" value="Eukaryotic elongation factor, selenocysteine-tRNA-specific"/>
    <property type="match status" value="1"/>
</dbReference>
<dbReference type="GO" id="GO:0005525">
    <property type="term" value="F:GTP binding"/>
    <property type="evidence" value="ECO:0007669"/>
    <property type="project" value="UniProtKB-KW"/>
</dbReference>
<dbReference type="Pfam" id="PF00009">
    <property type="entry name" value="GTP_EFTU"/>
    <property type="match status" value="1"/>
</dbReference>
<name>A0A1B6IRP7_9HEMI</name>
<dbReference type="InterPro" id="IPR049393">
    <property type="entry name" value="eEFSec_III"/>
</dbReference>
<dbReference type="Gene3D" id="2.40.30.10">
    <property type="entry name" value="Translation factors"/>
    <property type="match status" value="2"/>
</dbReference>
<evidence type="ECO:0000256" key="16">
    <source>
        <dbReference type="ARBA" id="ARBA00076506"/>
    </source>
</evidence>
<dbReference type="Pfam" id="PF21208">
    <property type="entry name" value="euk_SelB_III"/>
    <property type="match status" value="1"/>
</dbReference>
<keyword evidence="12" id="KW-0342">GTP-binding</keyword>
<keyword evidence="7" id="KW-0963">Cytoplasm</keyword>
<dbReference type="PRINTS" id="PR00315">
    <property type="entry name" value="ELONGATNFCT"/>
</dbReference>
<dbReference type="InterPro" id="IPR000795">
    <property type="entry name" value="T_Tr_GTP-bd_dom"/>
</dbReference>
<organism evidence="19">
    <name type="scientific">Homalodisca liturata</name>
    <dbReference type="NCBI Taxonomy" id="320908"/>
    <lineage>
        <taxon>Eukaryota</taxon>
        <taxon>Metazoa</taxon>
        <taxon>Ecdysozoa</taxon>
        <taxon>Arthropoda</taxon>
        <taxon>Hexapoda</taxon>
        <taxon>Insecta</taxon>
        <taxon>Pterygota</taxon>
        <taxon>Neoptera</taxon>
        <taxon>Paraneoptera</taxon>
        <taxon>Hemiptera</taxon>
        <taxon>Auchenorrhyncha</taxon>
        <taxon>Membracoidea</taxon>
        <taxon>Cicadellidae</taxon>
        <taxon>Cicadellinae</taxon>
        <taxon>Proconiini</taxon>
        <taxon>Homalodisca</taxon>
    </lineage>
</organism>
<comment type="catalytic activity">
    <reaction evidence="14">
        <text>GTP + H2O = GDP + phosphate + H(+)</text>
        <dbReference type="Rhea" id="RHEA:19669"/>
        <dbReference type="ChEBI" id="CHEBI:15377"/>
        <dbReference type="ChEBI" id="CHEBI:15378"/>
        <dbReference type="ChEBI" id="CHEBI:37565"/>
        <dbReference type="ChEBI" id="CHEBI:43474"/>
        <dbReference type="ChEBI" id="CHEBI:58189"/>
    </reaction>
    <physiologicalReaction direction="left-to-right" evidence="14">
        <dbReference type="Rhea" id="RHEA:19670"/>
    </physiologicalReaction>
</comment>
<keyword evidence="9" id="KW-0547">Nucleotide-binding</keyword>
<dbReference type="CDD" id="cd03696">
    <property type="entry name" value="SelB_II"/>
    <property type="match status" value="1"/>
</dbReference>
<evidence type="ECO:0000256" key="5">
    <source>
        <dbReference type="ARBA" id="ARBA00015953"/>
    </source>
</evidence>
<comment type="subcellular location">
    <subcellularLocation>
        <location evidence="4">Cytoplasm</location>
    </subcellularLocation>
    <subcellularLocation>
        <location evidence="3">Nucleus</location>
    </subcellularLocation>
</comment>
<evidence type="ECO:0000256" key="12">
    <source>
        <dbReference type="ARBA" id="ARBA00023134"/>
    </source>
</evidence>
<dbReference type="PANTHER" id="PTHR43721:SF11">
    <property type="entry name" value="SELENOCYSTEINE-SPECIFIC ELONGATION FACTOR"/>
    <property type="match status" value="1"/>
</dbReference>
<evidence type="ECO:0000256" key="11">
    <source>
        <dbReference type="ARBA" id="ARBA00022917"/>
    </source>
</evidence>
<dbReference type="SUPFAM" id="SSF52540">
    <property type="entry name" value="P-loop containing nucleoside triphosphate hydrolases"/>
    <property type="match status" value="1"/>
</dbReference>
<sequence length="555" mass="61914">MDTLNINIGVLGHVDSGKTSLTKVLSSTTSTACFDKNPQSQERGITIDLGFSSLAIDFPKTINIQSDKPYSKLQYTFVDCPGHASLIRTIIGGAQIIDLMLLVVDITKGIQTQTAECLVIGEILCPKMIVVLNKIYQIEESKRQQVIEKMKKKIKLTLSKTIFGDSPVVSVAANPGNSPALGIAELLEVLESHVYLPQRHPEKPAVFSVDHCFSIRGQGTVMTGTLWQGTIRVNDVIEIPSLSLTKKVKSIQIYRKNVEKGEAGDRMAVCVTQFDPKLLERGIVSTPGLISHVYAAITSIHKVKYYKQAIGSNSKFHISIGHETVIGKLTIFGPPDSLNKSPFNMEEEYLYRSSLFDPSFDEANKNENDEELFALLEFEKPILIVPESLYISSKLDMDIHTNNCRIAFYGRIVEAFSDKTYHQTVLPKLKIYKNKSKSGVVDRIVNEYEVVCKDMFKKETRLDLFTGLRVSLSSGENGVIEGCFGQSGKIRVRIPQGLKPDTVSKFGSKKSRKGKTEDEETSVRESLKVELKFKTYVFSENKKIVQGKEDLSFVY</sequence>
<protein>
    <recommendedName>
        <fullName evidence="5">Selenocysteine-specific elongation factor</fullName>
    </recommendedName>
    <alternativeName>
        <fullName evidence="17">Elongation factor sec</fullName>
    </alternativeName>
    <alternativeName>
        <fullName evidence="16">Eukaryotic elongation factor, selenocysteine-tRNA-specific</fullName>
    </alternativeName>
</protein>
<dbReference type="InterPro" id="IPR027417">
    <property type="entry name" value="P-loop_NTPase"/>
</dbReference>
<dbReference type="InterPro" id="IPR009000">
    <property type="entry name" value="Transl_B-barrel_sf"/>
</dbReference>
<dbReference type="InterPro" id="IPR049394">
    <property type="entry name" value="eEFSec_C"/>
</dbReference>
<evidence type="ECO:0000256" key="8">
    <source>
        <dbReference type="ARBA" id="ARBA00022553"/>
    </source>
</evidence>
<dbReference type="CDD" id="cd04094">
    <property type="entry name" value="eSelB_III"/>
    <property type="match status" value="1"/>
</dbReference>
<evidence type="ECO:0000256" key="17">
    <source>
        <dbReference type="ARBA" id="ARBA00082387"/>
    </source>
</evidence>
<keyword evidence="13" id="KW-0539">Nucleus</keyword>
<evidence type="ECO:0000256" key="7">
    <source>
        <dbReference type="ARBA" id="ARBA00022490"/>
    </source>
</evidence>
<dbReference type="EMBL" id="GECU01018117">
    <property type="protein sequence ID" value="JAS89589.1"/>
    <property type="molecule type" value="Transcribed_RNA"/>
</dbReference>
<evidence type="ECO:0000256" key="3">
    <source>
        <dbReference type="ARBA" id="ARBA00004123"/>
    </source>
</evidence>
<feature type="domain" description="Tr-type G" evidence="18">
    <location>
        <begin position="3"/>
        <end position="198"/>
    </location>
</feature>
<dbReference type="GO" id="GO:0005737">
    <property type="term" value="C:cytoplasm"/>
    <property type="evidence" value="ECO:0007669"/>
    <property type="project" value="UniProtKB-SubCell"/>
</dbReference>
<dbReference type="InterPro" id="IPR050055">
    <property type="entry name" value="EF-Tu_GTPase"/>
</dbReference>
<dbReference type="GO" id="GO:0005634">
    <property type="term" value="C:nucleus"/>
    <property type="evidence" value="ECO:0007669"/>
    <property type="project" value="UniProtKB-SubCell"/>
</dbReference>
<dbReference type="Pfam" id="PF21131">
    <property type="entry name" value="eEFSec_4th"/>
    <property type="match status" value="1"/>
</dbReference>
<reference evidence="19" key="1">
    <citation type="submission" date="2015-11" db="EMBL/GenBank/DDBJ databases">
        <title>De novo transcriptome assembly of four potential Pierce s Disease insect vectors from Arizona vineyards.</title>
        <authorList>
            <person name="Tassone E.E."/>
        </authorList>
    </citation>
    <scope>NUCLEOTIDE SEQUENCE</scope>
</reference>
<evidence type="ECO:0000256" key="15">
    <source>
        <dbReference type="ARBA" id="ARBA00054716"/>
    </source>
</evidence>
<dbReference type="Gene3D" id="3.40.50.300">
    <property type="entry name" value="P-loop containing nucleotide triphosphate hydrolases"/>
    <property type="match status" value="1"/>
</dbReference>
<evidence type="ECO:0000256" key="2">
    <source>
        <dbReference type="ARBA" id="ARBA00001946"/>
    </source>
</evidence>
<accession>A0A1B6IRP7</accession>
<comment type="function">
    <text evidence="15">Translation factor required for the incorporation of the rare amino acid selenocysteine encoded by UGA codons. Replaces the eRF1-eRF3-GTP ternary complex for the insertion of selenocysteine directed by the UGA codon. Insertion of selenocysteine at UGA codons is mediated by SECISBP2 and EEFSEC: SECISBP2 (1) specifically binds the SECIS sequence once the 80S ribosome encounters an in-frame UGA codon and (2) contacts the RPS27A/eS31 of the 40S ribosome before ribosome stalling. (3) GTP-bound EEFSEC then delivers selenocysteinyl-tRNA(Sec) to the 80S ribosome and adopts a preaccommodated state conformation. (4) After GTP hydrolysis, EEFSEC dissociates from the assembly, selenocysteinyl-tRNA(Sec) accommodates, and peptide bond synthesis and selenoprotein elongation occur.</text>
</comment>
<evidence type="ECO:0000313" key="19">
    <source>
        <dbReference type="EMBL" id="JAS89589.1"/>
    </source>
</evidence>
<keyword evidence="8" id="KW-0597">Phosphoprotein</keyword>
<dbReference type="AlphaFoldDB" id="A0A1B6IRP7"/>
<keyword evidence="10" id="KW-0378">Hydrolase</keyword>
<dbReference type="CDD" id="cd01889">
    <property type="entry name" value="SelB_euk"/>
    <property type="match status" value="1"/>
</dbReference>
<dbReference type="GO" id="GO:0001514">
    <property type="term" value="P:selenocysteine incorporation"/>
    <property type="evidence" value="ECO:0007669"/>
    <property type="project" value="TreeGrafter"/>
</dbReference>
<evidence type="ECO:0000256" key="14">
    <source>
        <dbReference type="ARBA" id="ARBA00049117"/>
    </source>
</evidence>
<evidence type="ECO:0000256" key="10">
    <source>
        <dbReference type="ARBA" id="ARBA00022801"/>
    </source>
</evidence>
<dbReference type="GO" id="GO:0003746">
    <property type="term" value="F:translation elongation factor activity"/>
    <property type="evidence" value="ECO:0007669"/>
    <property type="project" value="TreeGrafter"/>
</dbReference>
<comment type="cofactor">
    <cofactor evidence="2">
        <name>Mg(2+)</name>
        <dbReference type="ChEBI" id="CHEBI:18420"/>
    </cofactor>
</comment>
<evidence type="ECO:0000256" key="9">
    <source>
        <dbReference type="ARBA" id="ARBA00022741"/>
    </source>
</evidence>
<gene>
    <name evidence="19" type="ORF">g.8073</name>
</gene>
<dbReference type="GO" id="GO:0003924">
    <property type="term" value="F:GTPase activity"/>
    <property type="evidence" value="ECO:0007669"/>
    <property type="project" value="InterPro"/>
</dbReference>
<dbReference type="FunFam" id="2.40.30.10:FF:000052">
    <property type="entry name" value="Selenocysteine-specific elongation factor EF-Sec"/>
    <property type="match status" value="1"/>
</dbReference>
<evidence type="ECO:0000256" key="4">
    <source>
        <dbReference type="ARBA" id="ARBA00004496"/>
    </source>
</evidence>
<comment type="cofactor">
    <cofactor evidence="1">
        <name>Mn(2+)</name>
        <dbReference type="ChEBI" id="CHEBI:29035"/>
    </cofactor>
</comment>
<evidence type="ECO:0000256" key="1">
    <source>
        <dbReference type="ARBA" id="ARBA00001936"/>
    </source>
</evidence>